<dbReference type="SMART" id="SM00320">
    <property type="entry name" value="WD40"/>
    <property type="match status" value="5"/>
</dbReference>
<reference evidence="8" key="1">
    <citation type="submission" date="2022-11" db="EMBL/GenBank/DDBJ databases">
        <title>Genome Resource of Sclerotinia nivalis Strain SnTB1, a Plant Pathogen Isolated from American Ginseng.</title>
        <authorList>
            <person name="Fan S."/>
        </authorList>
    </citation>
    <scope>NUCLEOTIDE SEQUENCE</scope>
    <source>
        <strain evidence="8">SnTB1</strain>
    </source>
</reference>
<proteinExistence type="inferred from homology"/>
<dbReference type="Proteomes" id="UP001152300">
    <property type="component" value="Unassembled WGS sequence"/>
</dbReference>
<dbReference type="PROSITE" id="PS50294">
    <property type="entry name" value="WD_REPEATS_REGION"/>
    <property type="match status" value="1"/>
</dbReference>
<sequence length="723" mass="79843">MSLSPSFDPMDLPSSSPDMPMSSPQLPKLPSMIRTPKKERRQTSITPRRFRRFFDNKAPAVSMSSPSGRALKELVNNRQGTQSSPLKPFNNMELQQEHQELISTPREFKRRKTTHSDTSSDISSDNECSFRDQIRHGQSRLGSRKIASSSYSKTKSIIEEAEEGEKQQEEEEEEEDIIEPAPAKEPTERISAFENRGLSARLLQLSLGTSRSRRANLAYPINDWRNETASFYSRPEDVSHTLSLLGGRDSIPFCNAGLNTNSLVAIGDDEGRIRLVESEKNGQPSFSSVYLGWQIHKNAIIDLSLSDDDALIATASGDLSAKVSDMTTQKPISILANHSATLKQVRFQTGANNKNVLATSGRDGSVQIWDLRCKGDDGPIMEMQKLPGEGLPRCGNVNSILNAHHGSHSHESKPNANPRSLSIPKKGRIGDISVTSIHFLPPGQEHLLLTGSESNSIVKLWDIRNCSNKRKSNQPVAYTKQIPSHVGNRPFGVTSLSMSHDGSRFYSVCKDNIVYAYSTSHLILGHAPEFESGNGKRTAQRAVQEGLGPLYGLRHPSFHVANFYIKSAIRKPVNGNSELLAVGSNDGTPILFPTDERYLGTKANTSTPLEGIVQQARTLSTNSLQRSGKLSPALEESRKDTSVEDPVPIYTHGTALVRGHGREVSSLSWTSNGELICADDDWNVRCWREGKDARDLRVGGETGGRRWGCGWADVEENYDDEDE</sequence>
<dbReference type="InterPro" id="IPR051865">
    <property type="entry name" value="WD-repeat_CDT2_adapter"/>
</dbReference>
<keyword evidence="9" id="KW-1185">Reference proteome</keyword>
<dbReference type="GO" id="GO:0005634">
    <property type="term" value="C:nucleus"/>
    <property type="evidence" value="ECO:0007669"/>
    <property type="project" value="TreeGrafter"/>
</dbReference>
<dbReference type="GO" id="GO:0030674">
    <property type="term" value="F:protein-macromolecule adaptor activity"/>
    <property type="evidence" value="ECO:0007669"/>
    <property type="project" value="TreeGrafter"/>
</dbReference>
<dbReference type="OrthoDB" id="2096344at2759"/>
<name>A0A9X0AUJ9_9HELO</name>
<organism evidence="8 9">
    <name type="scientific">Sclerotinia nivalis</name>
    <dbReference type="NCBI Taxonomy" id="352851"/>
    <lineage>
        <taxon>Eukaryota</taxon>
        <taxon>Fungi</taxon>
        <taxon>Dikarya</taxon>
        <taxon>Ascomycota</taxon>
        <taxon>Pezizomycotina</taxon>
        <taxon>Leotiomycetes</taxon>
        <taxon>Helotiales</taxon>
        <taxon>Sclerotiniaceae</taxon>
        <taxon>Sclerotinia</taxon>
    </lineage>
</organism>
<dbReference type="Gene3D" id="2.130.10.10">
    <property type="entry name" value="YVTN repeat-like/Quinoprotein amine dehydrogenase"/>
    <property type="match status" value="2"/>
</dbReference>
<comment type="pathway">
    <text evidence="1">Protein modification; protein ubiquitination.</text>
</comment>
<accession>A0A9X0AUJ9</accession>
<dbReference type="InterPro" id="IPR019775">
    <property type="entry name" value="WD40_repeat_CS"/>
</dbReference>
<evidence type="ECO:0000256" key="5">
    <source>
        <dbReference type="ARBA" id="ARBA00038344"/>
    </source>
</evidence>
<comment type="similarity">
    <text evidence="5">Belongs to the WD repeat cdt2 family.</text>
</comment>
<feature type="compositionally biased region" description="Low complexity" evidence="7">
    <location>
        <begin position="116"/>
        <end position="125"/>
    </location>
</feature>
<keyword evidence="4" id="KW-0833">Ubl conjugation pathway</keyword>
<feature type="compositionally biased region" description="Low complexity" evidence="7">
    <location>
        <begin position="1"/>
        <end position="26"/>
    </location>
</feature>
<evidence type="ECO:0000256" key="1">
    <source>
        <dbReference type="ARBA" id="ARBA00004906"/>
    </source>
</evidence>
<evidence type="ECO:0000256" key="6">
    <source>
        <dbReference type="PROSITE-ProRule" id="PRU00221"/>
    </source>
</evidence>
<dbReference type="PANTHER" id="PTHR22852:SF0">
    <property type="entry name" value="DENTICLELESS PROTEIN HOMOLOG"/>
    <property type="match status" value="1"/>
</dbReference>
<evidence type="ECO:0000256" key="2">
    <source>
        <dbReference type="ARBA" id="ARBA00022574"/>
    </source>
</evidence>
<comment type="caution">
    <text evidence="8">The sequence shown here is derived from an EMBL/GenBank/DDBJ whole genome shotgun (WGS) entry which is preliminary data.</text>
</comment>
<dbReference type="Pfam" id="PF00400">
    <property type="entry name" value="WD40"/>
    <property type="match status" value="2"/>
</dbReference>
<dbReference type="EMBL" id="JAPEIS010000002">
    <property type="protein sequence ID" value="KAJ8069221.1"/>
    <property type="molecule type" value="Genomic_DNA"/>
</dbReference>
<evidence type="ECO:0000313" key="8">
    <source>
        <dbReference type="EMBL" id="KAJ8069221.1"/>
    </source>
</evidence>
<feature type="region of interest" description="Disordered" evidence="7">
    <location>
        <begin position="102"/>
        <end position="187"/>
    </location>
</feature>
<gene>
    <name evidence="8" type="ORF">OCU04_002887</name>
</gene>
<feature type="compositionally biased region" description="Polar residues" evidence="7">
    <location>
        <begin position="146"/>
        <end position="155"/>
    </location>
</feature>
<protein>
    <submittedName>
        <fullName evidence="8">Uncharacterized protein</fullName>
    </submittedName>
</protein>
<feature type="compositionally biased region" description="Acidic residues" evidence="7">
    <location>
        <begin position="159"/>
        <end position="178"/>
    </location>
</feature>
<dbReference type="PROSITE" id="PS50082">
    <property type="entry name" value="WD_REPEATS_2"/>
    <property type="match status" value="1"/>
</dbReference>
<dbReference type="AlphaFoldDB" id="A0A9X0AUJ9"/>
<feature type="repeat" description="WD" evidence="6">
    <location>
        <begin position="335"/>
        <end position="372"/>
    </location>
</feature>
<evidence type="ECO:0000256" key="7">
    <source>
        <dbReference type="SAM" id="MobiDB-lite"/>
    </source>
</evidence>
<dbReference type="InterPro" id="IPR001680">
    <property type="entry name" value="WD40_rpt"/>
</dbReference>
<dbReference type="PROSITE" id="PS00678">
    <property type="entry name" value="WD_REPEATS_1"/>
    <property type="match status" value="1"/>
</dbReference>
<feature type="region of interest" description="Disordered" evidence="7">
    <location>
        <begin position="402"/>
        <end position="423"/>
    </location>
</feature>
<feature type="region of interest" description="Disordered" evidence="7">
    <location>
        <begin position="1"/>
        <end position="69"/>
    </location>
</feature>
<dbReference type="SUPFAM" id="SSF50978">
    <property type="entry name" value="WD40 repeat-like"/>
    <property type="match status" value="1"/>
</dbReference>
<dbReference type="GO" id="GO:0043161">
    <property type="term" value="P:proteasome-mediated ubiquitin-dependent protein catabolic process"/>
    <property type="evidence" value="ECO:0007669"/>
    <property type="project" value="TreeGrafter"/>
</dbReference>
<evidence type="ECO:0000256" key="3">
    <source>
        <dbReference type="ARBA" id="ARBA00022737"/>
    </source>
</evidence>
<dbReference type="PANTHER" id="PTHR22852">
    <property type="entry name" value="LETHAL 2 DENTICLELESS PROTEIN RETINOIC ACID-REGULATED NUCLEAR MATRIX-ASSOCIATED PROTEIN"/>
    <property type="match status" value="1"/>
</dbReference>
<feature type="region of interest" description="Disordered" evidence="7">
    <location>
        <begin position="620"/>
        <end position="646"/>
    </location>
</feature>
<dbReference type="InterPro" id="IPR015943">
    <property type="entry name" value="WD40/YVTN_repeat-like_dom_sf"/>
</dbReference>
<dbReference type="InterPro" id="IPR036322">
    <property type="entry name" value="WD40_repeat_dom_sf"/>
</dbReference>
<evidence type="ECO:0000256" key="4">
    <source>
        <dbReference type="ARBA" id="ARBA00022786"/>
    </source>
</evidence>
<evidence type="ECO:0000313" key="9">
    <source>
        <dbReference type="Proteomes" id="UP001152300"/>
    </source>
</evidence>
<keyword evidence="2 6" id="KW-0853">WD repeat</keyword>
<keyword evidence="3" id="KW-0677">Repeat</keyword>